<accession>D5QB77</accession>
<evidence type="ECO:0000313" key="2">
    <source>
        <dbReference type="Proteomes" id="UP000006468"/>
    </source>
</evidence>
<name>D5QB77_NOVHA</name>
<organism evidence="1 2">
    <name type="scientific">Novacetimonas hansenii ATCC 23769</name>
    <dbReference type="NCBI Taxonomy" id="714995"/>
    <lineage>
        <taxon>Bacteria</taxon>
        <taxon>Pseudomonadati</taxon>
        <taxon>Pseudomonadota</taxon>
        <taxon>Alphaproteobacteria</taxon>
        <taxon>Acetobacterales</taxon>
        <taxon>Acetobacteraceae</taxon>
        <taxon>Novacetimonas</taxon>
    </lineage>
</organism>
<proteinExistence type="predicted"/>
<gene>
    <name evidence="1" type="ORF">GXY_01841</name>
</gene>
<sequence>MRAHDVACMQVHKQPVAFFGLSPVILFPLGQQDACWHLILFHDRVWRDGHAARSHGEGECLWDGDLGG</sequence>
<evidence type="ECO:0000313" key="1">
    <source>
        <dbReference type="EMBL" id="EFG85563.1"/>
    </source>
</evidence>
<dbReference type="Proteomes" id="UP000006468">
    <property type="component" value="Chromosome"/>
</dbReference>
<comment type="caution">
    <text evidence="1">The sequence shown here is derived from an EMBL/GenBank/DDBJ whole genome shotgun (WGS) entry which is preliminary data.</text>
</comment>
<dbReference type="AlphaFoldDB" id="D5QB77"/>
<dbReference type="EMBL" id="ADTV01000004">
    <property type="protein sequence ID" value="EFG85563.1"/>
    <property type="molecule type" value="Genomic_DNA"/>
</dbReference>
<reference evidence="1 2" key="1">
    <citation type="journal article" date="2010" name="J. Bacteriol.">
        <title>Genome sequence of a cellulose-producing bacterium, Gluconacetobacter hansenii ATCC 23769.</title>
        <authorList>
            <person name="Iyer P.R."/>
            <person name="Geib S.M."/>
            <person name="Catchmark J."/>
            <person name="Kao T.H."/>
            <person name="Tien M."/>
        </authorList>
    </citation>
    <scope>NUCLEOTIDE SEQUENCE [LARGE SCALE GENOMIC DNA]</scope>
    <source>
        <strain evidence="1 2">ATCC 23769</strain>
    </source>
</reference>
<dbReference type="HOGENOM" id="CLU_2788443_0_0_5"/>
<protein>
    <submittedName>
        <fullName evidence="1">Uncharacterized protein</fullName>
    </submittedName>
</protein>